<evidence type="ECO:0000313" key="2">
    <source>
        <dbReference type="Proteomes" id="UP001430306"/>
    </source>
</evidence>
<sequence>MTTWWKRIQSKWDAWCGDREMEQSIRRHLSQNGYFGNSAKFSGVRLVAMQRPGWQQLYRFEVRARVNFQTSEDEPDPAPVYRELFGLVREDYRHNQSQVRVFETPQQRAELFQNWSEGLICLRGAKGLLS</sequence>
<keyword evidence="2" id="KW-1185">Reference proteome</keyword>
<comment type="caution">
    <text evidence="1">The sequence shown here is derived from an EMBL/GenBank/DDBJ whole genome shotgun (WGS) entry which is preliminary data.</text>
</comment>
<accession>A0ABS8NF67</accession>
<name>A0ABS8NF67_9BACT</name>
<dbReference type="Proteomes" id="UP001430306">
    <property type="component" value="Unassembled WGS sequence"/>
</dbReference>
<gene>
    <name evidence="1" type="ORF">LOC71_04750</name>
</gene>
<reference evidence="1" key="1">
    <citation type="submission" date="2021-11" db="EMBL/GenBank/DDBJ databases">
        <title>Genome sequence.</title>
        <authorList>
            <person name="Sun Q."/>
        </authorList>
    </citation>
    <scope>NUCLEOTIDE SEQUENCE</scope>
    <source>
        <strain evidence="1">JC740</strain>
    </source>
</reference>
<organism evidence="1 2">
    <name type="scientific">Rhodopirellula halodulae</name>
    <dbReference type="NCBI Taxonomy" id="2894198"/>
    <lineage>
        <taxon>Bacteria</taxon>
        <taxon>Pseudomonadati</taxon>
        <taxon>Planctomycetota</taxon>
        <taxon>Planctomycetia</taxon>
        <taxon>Pirellulales</taxon>
        <taxon>Pirellulaceae</taxon>
        <taxon>Rhodopirellula</taxon>
    </lineage>
</organism>
<proteinExistence type="predicted"/>
<dbReference type="RefSeq" id="WP_230271786.1">
    <property type="nucleotide sequence ID" value="NZ_JAJKFW010000006.1"/>
</dbReference>
<evidence type="ECO:0000313" key="1">
    <source>
        <dbReference type="EMBL" id="MCC9641572.1"/>
    </source>
</evidence>
<dbReference type="EMBL" id="JAJKFW010000006">
    <property type="protein sequence ID" value="MCC9641572.1"/>
    <property type="molecule type" value="Genomic_DNA"/>
</dbReference>
<protein>
    <submittedName>
        <fullName evidence="1">Uncharacterized protein</fullName>
    </submittedName>
</protein>